<dbReference type="AlphaFoldDB" id="A0A067MDE0"/>
<protein>
    <submittedName>
        <fullName evidence="3">Uncharacterized protein</fullName>
    </submittedName>
</protein>
<proteinExistence type="predicted"/>
<dbReference type="HOGENOM" id="CLU_2236175_0_0_1"/>
<keyword evidence="1" id="KW-0175">Coiled coil</keyword>
<feature type="coiled-coil region" evidence="1">
    <location>
        <begin position="1"/>
        <end position="28"/>
    </location>
</feature>
<organism evidence="3 4">
    <name type="scientific">Botryobasidium botryosum (strain FD-172 SS1)</name>
    <dbReference type="NCBI Taxonomy" id="930990"/>
    <lineage>
        <taxon>Eukaryota</taxon>
        <taxon>Fungi</taxon>
        <taxon>Dikarya</taxon>
        <taxon>Basidiomycota</taxon>
        <taxon>Agaricomycotina</taxon>
        <taxon>Agaricomycetes</taxon>
        <taxon>Cantharellales</taxon>
        <taxon>Botryobasidiaceae</taxon>
        <taxon>Botryobasidium</taxon>
    </lineage>
</organism>
<evidence type="ECO:0000256" key="1">
    <source>
        <dbReference type="SAM" id="Coils"/>
    </source>
</evidence>
<dbReference type="Gene3D" id="1.20.5.190">
    <property type="match status" value="1"/>
</dbReference>
<feature type="region of interest" description="Disordered" evidence="2">
    <location>
        <begin position="29"/>
        <end position="78"/>
    </location>
</feature>
<keyword evidence="4" id="KW-1185">Reference proteome</keyword>
<evidence type="ECO:0000256" key="2">
    <source>
        <dbReference type="SAM" id="MobiDB-lite"/>
    </source>
</evidence>
<dbReference type="Proteomes" id="UP000027195">
    <property type="component" value="Unassembled WGS sequence"/>
</dbReference>
<evidence type="ECO:0000313" key="3">
    <source>
        <dbReference type="EMBL" id="KDQ09611.1"/>
    </source>
</evidence>
<dbReference type="InParanoid" id="A0A067MDE0"/>
<dbReference type="EMBL" id="KL198076">
    <property type="protein sequence ID" value="KDQ09611.1"/>
    <property type="molecule type" value="Genomic_DNA"/>
</dbReference>
<reference evidence="4" key="1">
    <citation type="journal article" date="2014" name="Proc. Natl. Acad. Sci. U.S.A.">
        <title>Extensive sampling of basidiomycete genomes demonstrates inadequacy of the white-rot/brown-rot paradigm for wood decay fungi.</title>
        <authorList>
            <person name="Riley R."/>
            <person name="Salamov A.A."/>
            <person name="Brown D.W."/>
            <person name="Nagy L.G."/>
            <person name="Floudas D."/>
            <person name="Held B.W."/>
            <person name="Levasseur A."/>
            <person name="Lombard V."/>
            <person name="Morin E."/>
            <person name="Otillar R."/>
            <person name="Lindquist E.A."/>
            <person name="Sun H."/>
            <person name="LaButti K.M."/>
            <person name="Schmutz J."/>
            <person name="Jabbour D."/>
            <person name="Luo H."/>
            <person name="Baker S.E."/>
            <person name="Pisabarro A.G."/>
            <person name="Walton J.D."/>
            <person name="Blanchette R.A."/>
            <person name="Henrissat B."/>
            <person name="Martin F."/>
            <person name="Cullen D."/>
            <person name="Hibbett D.S."/>
            <person name="Grigoriev I.V."/>
        </authorList>
    </citation>
    <scope>NUCLEOTIDE SEQUENCE [LARGE SCALE GENOMIC DNA]</scope>
    <source>
        <strain evidence="4">FD-172 SS1</strain>
    </source>
</reference>
<sequence length="105" mass="11485">MAELQAEVSELQAEVGKLQVEVGELQEEVGGLQTRTEDAEEGAQRLQERLGEELEGEHSGGALSRAQGQKGAPSEDEAEIVKATVVLEDEFVCEDDSDDKERDHY</sequence>
<gene>
    <name evidence="3" type="ORF">BOTBODRAFT_178839</name>
</gene>
<feature type="compositionally biased region" description="Basic and acidic residues" evidence="2">
    <location>
        <begin position="42"/>
        <end position="58"/>
    </location>
</feature>
<evidence type="ECO:0000313" key="4">
    <source>
        <dbReference type="Proteomes" id="UP000027195"/>
    </source>
</evidence>
<name>A0A067MDE0_BOTB1</name>
<accession>A0A067MDE0</accession>